<dbReference type="Gene3D" id="3.40.50.1980">
    <property type="entry name" value="Nitrogenase molybdenum iron protein domain"/>
    <property type="match status" value="2"/>
</dbReference>
<dbReference type="PROSITE" id="PS51318">
    <property type="entry name" value="TAT"/>
    <property type="match status" value="1"/>
</dbReference>
<comment type="caution">
    <text evidence="3">The sequence shown here is derived from an EMBL/GenBank/DDBJ whole genome shotgun (WGS) entry which is preliminary data.</text>
</comment>
<evidence type="ECO:0000259" key="2">
    <source>
        <dbReference type="PROSITE" id="PS50983"/>
    </source>
</evidence>
<dbReference type="RefSeq" id="WP_152158606.1">
    <property type="nucleotide sequence ID" value="NZ_WEHX01000054.1"/>
</dbReference>
<evidence type="ECO:0000313" key="4">
    <source>
        <dbReference type="Proteomes" id="UP000430564"/>
    </source>
</evidence>
<dbReference type="PANTHER" id="PTHR30535:SF34">
    <property type="entry name" value="MOLYBDATE-BINDING PROTEIN MOLA"/>
    <property type="match status" value="1"/>
</dbReference>
<feature type="domain" description="Fe/B12 periplasmic-binding" evidence="2">
    <location>
        <begin position="59"/>
        <end position="358"/>
    </location>
</feature>
<dbReference type="EMBL" id="WEHX01000054">
    <property type="protein sequence ID" value="KAB7657599.1"/>
    <property type="molecule type" value="Genomic_DNA"/>
</dbReference>
<reference evidence="3 4" key="1">
    <citation type="submission" date="2019-10" db="EMBL/GenBank/DDBJ databases">
        <title>Genome diversity of Sutterella seckii.</title>
        <authorList>
            <person name="Chaplin A.V."/>
            <person name="Sokolova S.R."/>
            <person name="Mosin K.A."/>
            <person name="Ivanova E.L."/>
            <person name="Kochetkova T.O."/>
            <person name="Goltsov A.Y."/>
            <person name="Trofimov D.Y."/>
            <person name="Efimov B.A."/>
        </authorList>
    </citation>
    <scope>NUCLEOTIDE SEQUENCE [LARGE SCALE GENOMIC DNA]</scope>
    <source>
        <strain evidence="3 4">ASD393</strain>
    </source>
</reference>
<dbReference type="InterPro" id="IPR006311">
    <property type="entry name" value="TAT_signal"/>
</dbReference>
<protein>
    <submittedName>
        <fullName evidence="3">ABC transporter substrate-binding protein</fullName>
    </submittedName>
</protein>
<name>A0A6I1EI47_9BURK</name>
<feature type="signal peptide" evidence="1">
    <location>
        <begin position="1"/>
        <end position="25"/>
    </location>
</feature>
<gene>
    <name evidence="3" type="ORF">GBM95_07960</name>
</gene>
<accession>A0A6I1EI47</accession>
<sequence>MISRRTVLQFSGALAVLGLIPFAHGAEARLPDFPPAGTWPLVFTDVEGRRVTIREMPKRIIVANYIANYLLVGGSGALQKVVGLTQDHWESTRTGEYRVFTKAFPGITQIPSIGGYHDDILNTERILSLKPDVLLIGRTQFAANSQRVNLLERAGIRVIVIDYHAMKLENHVLSTRILGRLLGRDDAAEALCRECIEGLSEINRRISALPSSVKHRTCYMELGNLGPGQYGNSYNATILWGAILKRIEAGSISEKNAEPYSALTREFVISRAPEVVIIGGSIWGNDHADQMRMGFTVERPDALKRLQGFRNRPLWQNLPAVKNNEFYGVDHGSLRSIVDWRFTQYLAKVFYPEAFKDAEPEAALVATYRRHLPEIDPQGTFMLSIREG</sequence>
<feature type="chain" id="PRO_5026337466" evidence="1">
    <location>
        <begin position="26"/>
        <end position="388"/>
    </location>
</feature>
<dbReference type="AlphaFoldDB" id="A0A6I1EI47"/>
<dbReference type="InterPro" id="IPR002491">
    <property type="entry name" value="ABC_transptr_periplasmic_BD"/>
</dbReference>
<proteinExistence type="predicted"/>
<keyword evidence="1" id="KW-0732">Signal</keyword>
<evidence type="ECO:0000313" key="3">
    <source>
        <dbReference type="EMBL" id="KAB7657599.1"/>
    </source>
</evidence>
<evidence type="ECO:0000256" key="1">
    <source>
        <dbReference type="SAM" id="SignalP"/>
    </source>
</evidence>
<dbReference type="PANTHER" id="PTHR30535">
    <property type="entry name" value="VITAMIN B12-BINDING PROTEIN"/>
    <property type="match status" value="1"/>
</dbReference>
<organism evidence="3 4">
    <name type="scientific">Sutterella seckii</name>
    <dbReference type="NCBI Taxonomy" id="1944635"/>
    <lineage>
        <taxon>Bacteria</taxon>
        <taxon>Pseudomonadati</taxon>
        <taxon>Pseudomonadota</taxon>
        <taxon>Betaproteobacteria</taxon>
        <taxon>Burkholderiales</taxon>
        <taxon>Sutterellaceae</taxon>
        <taxon>Sutterella</taxon>
    </lineage>
</organism>
<dbReference type="InterPro" id="IPR050902">
    <property type="entry name" value="ABC_Transporter_SBP"/>
</dbReference>
<dbReference type="OrthoDB" id="9775594at2"/>
<dbReference type="Pfam" id="PF01497">
    <property type="entry name" value="Peripla_BP_2"/>
    <property type="match status" value="1"/>
</dbReference>
<dbReference type="PROSITE" id="PS50983">
    <property type="entry name" value="FE_B12_PBP"/>
    <property type="match status" value="1"/>
</dbReference>
<dbReference type="SUPFAM" id="SSF53807">
    <property type="entry name" value="Helical backbone' metal receptor"/>
    <property type="match status" value="1"/>
</dbReference>
<dbReference type="Proteomes" id="UP000430564">
    <property type="component" value="Unassembled WGS sequence"/>
</dbReference>